<evidence type="ECO:0000313" key="16">
    <source>
        <dbReference type="Proteomes" id="UP000283210"/>
    </source>
</evidence>
<evidence type="ECO:0000256" key="6">
    <source>
        <dbReference type="ARBA" id="ARBA00022889"/>
    </source>
</evidence>
<keyword evidence="5" id="KW-0677">Repeat</keyword>
<dbReference type="GO" id="GO:0007156">
    <property type="term" value="P:homophilic cell adhesion via plasma membrane adhesion molecules"/>
    <property type="evidence" value="ECO:0007669"/>
    <property type="project" value="TreeGrafter"/>
</dbReference>
<dbReference type="Pfam" id="PF07686">
    <property type="entry name" value="V-set"/>
    <property type="match status" value="1"/>
</dbReference>
<keyword evidence="6" id="KW-0130">Cell adhesion</keyword>
<dbReference type="Proteomes" id="UP000283210">
    <property type="component" value="Chromosome 13"/>
</dbReference>
<proteinExistence type="inferred from homology"/>
<keyword evidence="3 12" id="KW-0812">Transmembrane</keyword>
<dbReference type="InterPro" id="IPR007110">
    <property type="entry name" value="Ig-like_dom"/>
</dbReference>
<evidence type="ECO:0000256" key="1">
    <source>
        <dbReference type="ARBA" id="ARBA00004167"/>
    </source>
</evidence>
<dbReference type="InterPro" id="IPR013783">
    <property type="entry name" value="Ig-like_fold"/>
</dbReference>
<feature type="domain" description="Ig-like" evidence="14">
    <location>
        <begin position="520"/>
        <end position="612"/>
    </location>
</feature>
<dbReference type="AlphaFoldDB" id="A0A437CQM1"/>
<evidence type="ECO:0000256" key="2">
    <source>
        <dbReference type="ARBA" id="ARBA00007810"/>
    </source>
</evidence>
<feature type="domain" description="Ig-like" evidence="14">
    <location>
        <begin position="233"/>
        <end position="318"/>
    </location>
</feature>
<keyword evidence="4 13" id="KW-0732">Signal</keyword>
<dbReference type="PROSITE" id="PS50835">
    <property type="entry name" value="IG_LIKE"/>
    <property type="match status" value="4"/>
</dbReference>
<dbReference type="InterPro" id="IPR003599">
    <property type="entry name" value="Ig_sub"/>
</dbReference>
<evidence type="ECO:0000256" key="5">
    <source>
        <dbReference type="ARBA" id="ARBA00022737"/>
    </source>
</evidence>
<feature type="domain" description="Ig-like" evidence="14">
    <location>
        <begin position="130"/>
        <end position="226"/>
    </location>
</feature>
<dbReference type="InterPro" id="IPR051427">
    <property type="entry name" value="Nectin/Nectin-like"/>
</dbReference>
<dbReference type="OrthoDB" id="8915289at2759"/>
<reference evidence="15 16" key="2">
    <citation type="submission" date="2019-01" db="EMBL/GenBank/DDBJ databases">
        <title>A chromosome length genome reference of the Java medaka (oryzias javanicus).</title>
        <authorList>
            <person name="Herpin A."/>
            <person name="Takehana Y."/>
            <person name="Naruse K."/>
            <person name="Ansai S."/>
            <person name="Kawaguchi M."/>
        </authorList>
    </citation>
    <scope>NUCLEOTIDE SEQUENCE [LARGE SCALE GENOMIC DNA]</scope>
    <source>
        <strain evidence="15">RS831</strain>
        <tissue evidence="15">Whole body</tissue>
    </source>
</reference>
<dbReference type="PANTHER" id="PTHR23277">
    <property type="entry name" value="NECTIN-RELATED"/>
    <property type="match status" value="1"/>
</dbReference>
<dbReference type="InterPro" id="IPR013106">
    <property type="entry name" value="Ig_V-set"/>
</dbReference>
<evidence type="ECO:0000256" key="7">
    <source>
        <dbReference type="ARBA" id="ARBA00022989"/>
    </source>
</evidence>
<dbReference type="Pfam" id="PF08205">
    <property type="entry name" value="C2-set_2"/>
    <property type="match status" value="1"/>
</dbReference>
<feature type="transmembrane region" description="Helical" evidence="12">
    <location>
        <begin position="813"/>
        <end position="838"/>
    </location>
</feature>
<dbReference type="SMART" id="SM00409">
    <property type="entry name" value="IG"/>
    <property type="match status" value="2"/>
</dbReference>
<organism evidence="15 16">
    <name type="scientific">Oryzias javanicus</name>
    <name type="common">Javanese ricefish</name>
    <name type="synonym">Aplocheilus javanicus</name>
    <dbReference type="NCBI Taxonomy" id="123683"/>
    <lineage>
        <taxon>Eukaryota</taxon>
        <taxon>Metazoa</taxon>
        <taxon>Chordata</taxon>
        <taxon>Craniata</taxon>
        <taxon>Vertebrata</taxon>
        <taxon>Euteleostomi</taxon>
        <taxon>Actinopterygii</taxon>
        <taxon>Neopterygii</taxon>
        <taxon>Teleostei</taxon>
        <taxon>Neoteleostei</taxon>
        <taxon>Acanthomorphata</taxon>
        <taxon>Ovalentaria</taxon>
        <taxon>Atherinomorphae</taxon>
        <taxon>Beloniformes</taxon>
        <taxon>Adrianichthyidae</taxon>
        <taxon>Oryziinae</taxon>
        <taxon>Oryzias</taxon>
    </lineage>
</organism>
<dbReference type="GO" id="GO:0007157">
    <property type="term" value="P:heterophilic cell-cell adhesion via plasma membrane cell adhesion molecules"/>
    <property type="evidence" value="ECO:0007669"/>
    <property type="project" value="TreeGrafter"/>
</dbReference>
<dbReference type="EMBL" id="CM012449">
    <property type="protein sequence ID" value="RVE65051.1"/>
    <property type="molecule type" value="Genomic_DNA"/>
</dbReference>
<dbReference type="GO" id="GO:0016020">
    <property type="term" value="C:membrane"/>
    <property type="evidence" value="ECO:0007669"/>
    <property type="project" value="UniProtKB-SubCell"/>
</dbReference>
<reference evidence="15 16" key="1">
    <citation type="submission" date="2018-11" db="EMBL/GenBank/DDBJ databases">
        <authorList>
            <person name="Lopez-Roques C."/>
            <person name="Donnadieu C."/>
            <person name="Bouchez O."/>
            <person name="Klopp C."/>
            <person name="Cabau C."/>
            <person name="Zahm M."/>
        </authorList>
    </citation>
    <scope>NUCLEOTIDE SEQUENCE [LARGE SCALE GENOMIC DNA]</scope>
    <source>
        <strain evidence="15">RS831</strain>
        <tissue evidence="15">Whole body</tissue>
    </source>
</reference>
<keyword evidence="7 12" id="KW-1133">Transmembrane helix</keyword>
<feature type="domain" description="Ig-like" evidence="14">
    <location>
        <begin position="25"/>
        <end position="125"/>
    </location>
</feature>
<protein>
    <recommendedName>
        <fullName evidence="14">Ig-like domain-containing protein</fullName>
    </recommendedName>
</protein>
<dbReference type="InterPro" id="IPR036179">
    <property type="entry name" value="Ig-like_dom_sf"/>
</dbReference>
<gene>
    <name evidence="15" type="ORF">OJAV_G00131840</name>
</gene>
<evidence type="ECO:0000256" key="3">
    <source>
        <dbReference type="ARBA" id="ARBA00022692"/>
    </source>
</evidence>
<evidence type="ECO:0000313" key="15">
    <source>
        <dbReference type="EMBL" id="RVE65051.1"/>
    </source>
</evidence>
<comment type="subcellular location">
    <subcellularLocation>
        <location evidence="1">Membrane</location>
        <topology evidence="1">Single-pass membrane protein</topology>
    </subcellularLocation>
</comment>
<name>A0A437CQM1_ORYJA</name>
<evidence type="ECO:0000256" key="11">
    <source>
        <dbReference type="SAM" id="MobiDB-lite"/>
    </source>
</evidence>
<feature type="chain" id="PRO_5019122658" description="Ig-like domain-containing protein" evidence="13">
    <location>
        <begin position="19"/>
        <end position="896"/>
    </location>
</feature>
<dbReference type="CDD" id="cd00098">
    <property type="entry name" value="IgC1"/>
    <property type="match status" value="1"/>
</dbReference>
<dbReference type="GO" id="GO:0005912">
    <property type="term" value="C:adherens junction"/>
    <property type="evidence" value="ECO:0007669"/>
    <property type="project" value="TreeGrafter"/>
</dbReference>
<evidence type="ECO:0000256" key="4">
    <source>
        <dbReference type="ARBA" id="ARBA00022729"/>
    </source>
</evidence>
<feature type="compositionally biased region" description="Polar residues" evidence="11">
    <location>
        <begin position="854"/>
        <end position="864"/>
    </location>
</feature>
<evidence type="ECO:0000256" key="10">
    <source>
        <dbReference type="ARBA" id="ARBA00023180"/>
    </source>
</evidence>
<accession>A0A437CQM1</accession>
<keyword evidence="8 12" id="KW-0472">Membrane</keyword>
<comment type="similarity">
    <text evidence="2">Belongs to the nectin family.</text>
</comment>
<dbReference type="Gene3D" id="2.60.40.10">
    <property type="entry name" value="Immunoglobulins"/>
    <property type="match status" value="5"/>
</dbReference>
<evidence type="ECO:0000256" key="8">
    <source>
        <dbReference type="ARBA" id="ARBA00023136"/>
    </source>
</evidence>
<evidence type="ECO:0000259" key="14">
    <source>
        <dbReference type="PROSITE" id="PS50835"/>
    </source>
</evidence>
<dbReference type="SUPFAM" id="SSF48726">
    <property type="entry name" value="Immunoglobulin"/>
    <property type="match status" value="4"/>
</dbReference>
<dbReference type="PANTHER" id="PTHR23277:SF107">
    <property type="entry name" value="HEMICENTIN-1"/>
    <property type="match status" value="1"/>
</dbReference>
<sequence length="896" mass="99827">MGCSRLLSLALFLHVVRCLEIQGEESSLQISENVTAVLGEDVYLSCQYLGKSQIQSAEWKRQTNESNFERLAGFSNGSLFNNFSNSDSITNLTVQVKVSSVDVEGEYICKFKIEEEFFFKSVYITVLGQPDVQILVSEEIINNTSYQSVTCFADGGRPPPQISWLVGSLPPSGNPFTVNVSQSLPSNGLYNLRSVLRFPTHLQNEENVTCVIQHPTLPHPKLATVRVETYTRPNVTVKAEMAQERGRDFWVVSCISSGGSPDTDISLALNTTEGLQEKKDSDVQSLSVHLPAAEYDGRSLTCMFTHPTFTHMEERSIALPTFYLHKVGTDGSNFQDAECLELQEGETDTISLQITSNVPRYSLICTKDDGPLPENVELIGQNLTFLSGVKHQDAGLYECRFSYHHLNTVLRFNVKVKPRPLQPVPPAISVGLRREDGRWVIECVAAEAVPAASVSWLVSQSVSEEFWFNSTSYNGSHAVRGVFLVPVCSPWELTAKCVIYHPAFERPENRSITLPLCAHPNITVNTSSEWRGGRKFTKVCCSVISVASAADILWLAEDGSNISNVVQTELLAEGLVSAWSTVDLPSSQFSGQNVTCVVKHARLETPAERRIHIPEHKPPLLSVTVVRQQDPPLWQAVCDCEGECVRTNLHWVLPKMARTEPPPPAEFEENTMKATLTYQFPLALYEGQNLTCVYQFDHSGMERRTLQIPKYYITSVRILNRSSLLRGHHDDHRVVYGLTVQKNHLSQRIVLDVESNVPEYSIHCQRSDGSVVDVAESAMILQDEGLYTCWASFYHHKASVTFQVEITDEGEQFMQMIVICISSVTAVLLVSSVVLLVFCKKDKRTKYKEQKSDSALSSLMQESGSPEVKKPAEAAENKGIAQLDNYAIVLDVKSTL</sequence>
<evidence type="ECO:0000256" key="9">
    <source>
        <dbReference type="ARBA" id="ARBA00023157"/>
    </source>
</evidence>
<feature type="signal peptide" evidence="13">
    <location>
        <begin position="1"/>
        <end position="18"/>
    </location>
</feature>
<feature type="region of interest" description="Disordered" evidence="11">
    <location>
        <begin position="854"/>
        <end position="873"/>
    </location>
</feature>
<keyword evidence="10" id="KW-0325">Glycoprotein</keyword>
<keyword evidence="16" id="KW-1185">Reference proteome</keyword>
<evidence type="ECO:0000256" key="12">
    <source>
        <dbReference type="SAM" id="Phobius"/>
    </source>
</evidence>
<evidence type="ECO:0000256" key="13">
    <source>
        <dbReference type="SAM" id="SignalP"/>
    </source>
</evidence>
<keyword evidence="9" id="KW-1015">Disulfide bond</keyword>
<dbReference type="InterPro" id="IPR013162">
    <property type="entry name" value="CD80_C2-set"/>
</dbReference>